<dbReference type="RefSeq" id="WP_324273372.1">
    <property type="nucleotide sequence ID" value="NZ_CP141261.1"/>
</dbReference>
<proteinExistence type="predicted"/>
<sequence length="105" mass="11149">MPQQPPVHDETVRMRPEDTDGRPSPDGTRPGPDSSRPAPDEGPPAQVDDHDDTRPVTRDWLLGAPEQDATTTGAAPHDPADGGDRTQTLGRSDALPPGGRGTRSR</sequence>
<name>A0ABZ1AVQ2_9ACTN</name>
<gene>
    <name evidence="2" type="ORF">U6N30_18255</name>
</gene>
<dbReference type="EMBL" id="CP141261">
    <property type="protein sequence ID" value="WRL62016.1"/>
    <property type="molecule type" value="Genomic_DNA"/>
</dbReference>
<feature type="region of interest" description="Disordered" evidence="1">
    <location>
        <begin position="1"/>
        <end position="105"/>
    </location>
</feature>
<organism evidence="2 3">
    <name type="scientific">Blastococcus brunescens</name>
    <dbReference type="NCBI Taxonomy" id="1564165"/>
    <lineage>
        <taxon>Bacteria</taxon>
        <taxon>Bacillati</taxon>
        <taxon>Actinomycetota</taxon>
        <taxon>Actinomycetes</taxon>
        <taxon>Geodermatophilales</taxon>
        <taxon>Geodermatophilaceae</taxon>
        <taxon>Blastococcus</taxon>
    </lineage>
</organism>
<protein>
    <submittedName>
        <fullName evidence="2">Uncharacterized protein</fullName>
    </submittedName>
</protein>
<feature type="compositionally biased region" description="Basic and acidic residues" evidence="1">
    <location>
        <begin position="47"/>
        <end position="57"/>
    </location>
</feature>
<keyword evidence="3" id="KW-1185">Reference proteome</keyword>
<evidence type="ECO:0000313" key="2">
    <source>
        <dbReference type="EMBL" id="WRL62016.1"/>
    </source>
</evidence>
<evidence type="ECO:0000313" key="3">
    <source>
        <dbReference type="Proteomes" id="UP001324287"/>
    </source>
</evidence>
<feature type="compositionally biased region" description="Basic and acidic residues" evidence="1">
    <location>
        <begin position="7"/>
        <end position="23"/>
    </location>
</feature>
<dbReference type="Proteomes" id="UP001324287">
    <property type="component" value="Chromosome"/>
</dbReference>
<accession>A0ABZ1AVQ2</accession>
<evidence type="ECO:0000256" key="1">
    <source>
        <dbReference type="SAM" id="MobiDB-lite"/>
    </source>
</evidence>
<reference evidence="2 3" key="1">
    <citation type="submission" date="2023-12" db="EMBL/GenBank/DDBJ databases">
        <title>Blastococcus brunescens sp. nov., an actonobacterium isolated from sandstone collected in sahara desert.</title>
        <authorList>
            <person name="Gtari M."/>
            <person name="Ghodhbane F."/>
        </authorList>
    </citation>
    <scope>NUCLEOTIDE SEQUENCE [LARGE SCALE GENOMIC DNA]</scope>
    <source>
        <strain evidence="2 3">BMG 8361</strain>
    </source>
</reference>